<dbReference type="AlphaFoldDB" id="A0A8X7W3K4"/>
<dbReference type="EMBL" id="JAAMPC010000003">
    <property type="protein sequence ID" value="KAG2322459.1"/>
    <property type="molecule type" value="Genomic_DNA"/>
</dbReference>
<comment type="caution">
    <text evidence="1">The sequence shown here is derived from an EMBL/GenBank/DDBJ whole genome shotgun (WGS) entry which is preliminary data.</text>
</comment>
<evidence type="ECO:0000313" key="1">
    <source>
        <dbReference type="EMBL" id="KAG2322459.1"/>
    </source>
</evidence>
<name>A0A8X7W3K4_BRACI</name>
<organism evidence="1 2">
    <name type="scientific">Brassica carinata</name>
    <name type="common">Ethiopian mustard</name>
    <name type="synonym">Abyssinian cabbage</name>
    <dbReference type="NCBI Taxonomy" id="52824"/>
    <lineage>
        <taxon>Eukaryota</taxon>
        <taxon>Viridiplantae</taxon>
        <taxon>Streptophyta</taxon>
        <taxon>Embryophyta</taxon>
        <taxon>Tracheophyta</taxon>
        <taxon>Spermatophyta</taxon>
        <taxon>Magnoliopsida</taxon>
        <taxon>eudicotyledons</taxon>
        <taxon>Gunneridae</taxon>
        <taxon>Pentapetalae</taxon>
        <taxon>rosids</taxon>
        <taxon>malvids</taxon>
        <taxon>Brassicales</taxon>
        <taxon>Brassicaceae</taxon>
        <taxon>Brassiceae</taxon>
        <taxon>Brassica</taxon>
    </lineage>
</organism>
<evidence type="ECO:0000313" key="2">
    <source>
        <dbReference type="Proteomes" id="UP000886595"/>
    </source>
</evidence>
<sequence>MDGFELHCQTSSAKNQLERFVSNPALRTLISLQVLFGNAMNLVEERIYEMLISLRYTTNRGFEDGLLIVKVVVSFHQTVVLLPSPVRSSQYGGSLQLMYSKRLHSRAHVSPPTLPLHLSL</sequence>
<keyword evidence="2" id="KW-1185">Reference proteome</keyword>
<proteinExistence type="predicted"/>
<gene>
    <name evidence="1" type="ORF">Bca52824_015672</name>
</gene>
<accession>A0A8X7W3K4</accession>
<dbReference type="Proteomes" id="UP000886595">
    <property type="component" value="Unassembled WGS sequence"/>
</dbReference>
<protein>
    <submittedName>
        <fullName evidence="1">Uncharacterized protein</fullName>
    </submittedName>
</protein>
<reference evidence="1 2" key="1">
    <citation type="submission" date="2020-02" db="EMBL/GenBank/DDBJ databases">
        <authorList>
            <person name="Ma Q."/>
            <person name="Huang Y."/>
            <person name="Song X."/>
            <person name="Pei D."/>
        </authorList>
    </citation>
    <scope>NUCLEOTIDE SEQUENCE [LARGE SCALE GENOMIC DNA]</scope>
    <source>
        <strain evidence="1">Sxm20200214</strain>
        <tissue evidence="1">Leaf</tissue>
    </source>
</reference>